<dbReference type="CDD" id="cd06352">
    <property type="entry name" value="PBP1_NPR_GC-like"/>
    <property type="match status" value="1"/>
</dbReference>
<organism evidence="7 8">
    <name type="scientific">Mya arenaria</name>
    <name type="common">Soft-shell clam</name>
    <dbReference type="NCBI Taxonomy" id="6604"/>
    <lineage>
        <taxon>Eukaryota</taxon>
        <taxon>Metazoa</taxon>
        <taxon>Spiralia</taxon>
        <taxon>Lophotrochozoa</taxon>
        <taxon>Mollusca</taxon>
        <taxon>Bivalvia</taxon>
        <taxon>Autobranchia</taxon>
        <taxon>Heteroconchia</taxon>
        <taxon>Euheterodonta</taxon>
        <taxon>Imparidentia</taxon>
        <taxon>Neoheterodontei</taxon>
        <taxon>Myida</taxon>
        <taxon>Myoidea</taxon>
        <taxon>Myidae</taxon>
        <taxon>Mya</taxon>
    </lineage>
</organism>
<protein>
    <submittedName>
        <fullName evidence="7">ANPRC-like protein</fullName>
    </submittedName>
</protein>
<feature type="compositionally biased region" description="Polar residues" evidence="5">
    <location>
        <begin position="996"/>
        <end position="1019"/>
    </location>
</feature>
<evidence type="ECO:0000256" key="4">
    <source>
        <dbReference type="ARBA" id="ARBA00023136"/>
    </source>
</evidence>
<dbReference type="InterPro" id="IPR001828">
    <property type="entry name" value="ANF_lig-bd_rcpt"/>
</dbReference>
<accession>A0ABY7E4J0</accession>
<keyword evidence="3" id="KW-1133">Transmembrane helix</keyword>
<feature type="compositionally biased region" description="Low complexity" evidence="5">
    <location>
        <begin position="924"/>
        <end position="936"/>
    </location>
</feature>
<feature type="region of interest" description="Disordered" evidence="5">
    <location>
        <begin position="996"/>
        <end position="1021"/>
    </location>
</feature>
<dbReference type="EMBL" id="CP111015">
    <property type="protein sequence ID" value="WAR03865.1"/>
    <property type="molecule type" value="Genomic_DNA"/>
</dbReference>
<feature type="compositionally biased region" description="Low complexity" evidence="5">
    <location>
        <begin position="777"/>
        <end position="841"/>
    </location>
</feature>
<feature type="domain" description="Receptor ligand binding region" evidence="6">
    <location>
        <begin position="52"/>
        <end position="408"/>
    </location>
</feature>
<evidence type="ECO:0000259" key="6">
    <source>
        <dbReference type="Pfam" id="PF01094"/>
    </source>
</evidence>
<dbReference type="PANTHER" id="PTHR44755">
    <property type="entry name" value="NATRIURETIC PEPTIDE RECEPTOR 3-RELATED"/>
    <property type="match status" value="1"/>
</dbReference>
<feature type="compositionally biased region" description="Low complexity" evidence="5">
    <location>
        <begin position="867"/>
        <end position="918"/>
    </location>
</feature>
<evidence type="ECO:0000313" key="7">
    <source>
        <dbReference type="EMBL" id="WAR03865.1"/>
    </source>
</evidence>
<dbReference type="InterPro" id="IPR028082">
    <property type="entry name" value="Peripla_BP_I"/>
</dbReference>
<evidence type="ECO:0000256" key="1">
    <source>
        <dbReference type="ARBA" id="ARBA00004370"/>
    </source>
</evidence>
<reference evidence="7" key="1">
    <citation type="submission" date="2022-11" db="EMBL/GenBank/DDBJ databases">
        <title>Centuries of genome instability and evolution in soft-shell clam transmissible cancer (bioRxiv).</title>
        <authorList>
            <person name="Hart S.F.M."/>
            <person name="Yonemitsu M.A."/>
            <person name="Giersch R.M."/>
            <person name="Beal B.F."/>
            <person name="Arriagada G."/>
            <person name="Davis B.W."/>
            <person name="Ostrander E.A."/>
            <person name="Goff S.P."/>
            <person name="Metzger M.J."/>
        </authorList>
    </citation>
    <scope>NUCLEOTIDE SEQUENCE</scope>
    <source>
        <strain evidence="7">MELC-2E11</strain>
        <tissue evidence="7">Siphon/mantle</tissue>
    </source>
</reference>
<keyword evidence="2" id="KW-0812">Transmembrane</keyword>
<keyword evidence="4" id="KW-0472">Membrane</keyword>
<dbReference type="SUPFAM" id="SSF53822">
    <property type="entry name" value="Periplasmic binding protein-like I"/>
    <property type="match status" value="1"/>
</dbReference>
<evidence type="ECO:0000313" key="8">
    <source>
        <dbReference type="Proteomes" id="UP001164746"/>
    </source>
</evidence>
<dbReference type="Proteomes" id="UP001164746">
    <property type="component" value="Chromosome 4"/>
</dbReference>
<gene>
    <name evidence="7" type="ORF">MAR_010423</name>
</gene>
<dbReference type="PANTHER" id="PTHR44755:SF8">
    <property type="entry name" value="RECEPTOR LIGAND BINDING REGION DOMAIN-CONTAINING PROTEIN"/>
    <property type="match status" value="1"/>
</dbReference>
<dbReference type="Gene3D" id="3.40.50.2300">
    <property type="match status" value="2"/>
</dbReference>
<feature type="region of interest" description="Disordered" evidence="5">
    <location>
        <begin position="864"/>
        <end position="938"/>
    </location>
</feature>
<proteinExistence type="predicted"/>
<keyword evidence="8" id="KW-1185">Reference proteome</keyword>
<name>A0ABY7E4J0_MYAAR</name>
<sequence>MAAKSFITKEIVIFTMVLVAVLGTCGAREFRVAWMAPGNGTGRHVTSYSSVNALKLGLNSVAANTNIMSGHTISVKYYSTDCSAQQTMSTALQAQQTYNPDVIIGPPCTEGLRTVSQLAAYWNLPVLSWHVTDPQFDDITTYPTLVRMKPSLTIMGESLSHVFRKLGWQSFVLLHGSMEPWTEYVAAVRAAMDKTSIRMFAKHRMNATVSHNSLVSLFGQIKLDTKVIVFACSPADVRQYMVAAHAAGLANGHYAFVQLDHQVYPESHIINSVLGMGQWQHGHADDQIAREAYNYLIHIVLDPMNEDDTTPASRVPRNRHEEFARMATTVATVKKPEWQLPVGGKVDASSLYLYDSVLVWAVLVDKLQAAGSPTRDGLLLAQRAQAFMADGYVSINSQHARDGKTFVLTMAPGGNFAPVQRLKFAGNTEYAVLNIRPIDDRFRFVTKKSIPKPPSTSPLITTIMTTTAATTTTSTTTTPASTQPPLMQFPNKVPPPPNDAVSVLLARVQMLERKIKMHEAHSHDIIPNHTHTPAPILPHTHTIPYHTNTPPTVHEHHVARHNGPFFGPQQLASNMNPLIPQQPQNNSPLPSSHSVALQQQSTLINQPVNQPISVINQPPQLVNQPILAINQPQQPVNQHTPIIHQPQQPINQHIPVIHQPQQPVNQHIPVIYQPQQPGDQHVPVISQHQQSVNQHIPFIHQPEQPVNQNILAIHHPQQPVHQLRQSKQQFPNTGSRKIQYALQPNPPIMNADFNSGPIPRMVANPHVFNSPAQQYPQTQQWPNSQPQQNQQQQPQNQQHQQQQPQNQLLQQQQLQNRHNQQEQLQNRHNQQEQLQNRHNQQEQLQNLQVRQNKPTDLPINQASTSIQYQQQQQKQTQQQQHRNKTRTITIQTQTRQISPPQNNKNNQRGQKQQQNAKVNKQHSQKQSQQQVPGSQVNDAYLDKISARVVDRLTGRILGTENSTQSEQRRAITDLLANEENPASFFLGLTLAEQHARMNQQERQSQQGSSDTASTQSMGMNNDPFAAFLDPWGYIFGNNPSTTDPWASGPGPWWGEA</sequence>
<dbReference type="InterPro" id="IPR052612">
    <property type="entry name" value="ANP_Clearance_Receptor"/>
</dbReference>
<comment type="subcellular location">
    <subcellularLocation>
        <location evidence="1">Membrane</location>
    </subcellularLocation>
</comment>
<evidence type="ECO:0000256" key="3">
    <source>
        <dbReference type="ARBA" id="ARBA00022989"/>
    </source>
</evidence>
<evidence type="ECO:0000256" key="2">
    <source>
        <dbReference type="ARBA" id="ARBA00022692"/>
    </source>
</evidence>
<feature type="region of interest" description="Disordered" evidence="5">
    <location>
        <begin position="752"/>
        <end position="841"/>
    </location>
</feature>
<dbReference type="Pfam" id="PF01094">
    <property type="entry name" value="ANF_receptor"/>
    <property type="match status" value="1"/>
</dbReference>
<evidence type="ECO:0000256" key="5">
    <source>
        <dbReference type="SAM" id="MobiDB-lite"/>
    </source>
</evidence>